<keyword evidence="1" id="KW-0732">Signal</keyword>
<feature type="chain" id="PRO_5001981901" description="Lipoprotein" evidence="1">
    <location>
        <begin position="21"/>
        <end position="265"/>
    </location>
</feature>
<name>A0A0A1W636_9SPHN</name>
<accession>A0A0A1W636</accession>
<organism evidence="2 3">
    <name type="scientific">Sphingomonas parapaucimobilis NBRC 15100</name>
    <dbReference type="NCBI Taxonomy" id="1219049"/>
    <lineage>
        <taxon>Bacteria</taxon>
        <taxon>Pseudomonadati</taxon>
        <taxon>Pseudomonadota</taxon>
        <taxon>Alphaproteobacteria</taxon>
        <taxon>Sphingomonadales</taxon>
        <taxon>Sphingomonadaceae</taxon>
        <taxon>Sphingomonas</taxon>
    </lineage>
</organism>
<gene>
    <name evidence="2" type="ORF">SP5_039_00270</name>
</gene>
<dbReference type="Proteomes" id="UP000032305">
    <property type="component" value="Unassembled WGS sequence"/>
</dbReference>
<dbReference type="EMBL" id="BBPI01000039">
    <property type="protein sequence ID" value="GAM00890.1"/>
    <property type="molecule type" value="Genomic_DNA"/>
</dbReference>
<feature type="signal peptide" evidence="1">
    <location>
        <begin position="1"/>
        <end position="20"/>
    </location>
</feature>
<proteinExistence type="predicted"/>
<evidence type="ECO:0000313" key="3">
    <source>
        <dbReference type="Proteomes" id="UP000032305"/>
    </source>
</evidence>
<protein>
    <recommendedName>
        <fullName evidence="4">Lipoprotein</fullName>
    </recommendedName>
</protein>
<dbReference type="PROSITE" id="PS51257">
    <property type="entry name" value="PROKAR_LIPOPROTEIN"/>
    <property type="match status" value="1"/>
</dbReference>
<reference evidence="2 3" key="1">
    <citation type="submission" date="2014-11" db="EMBL/GenBank/DDBJ databases">
        <title>Whole genome shotgun sequence of Sphingomonas parapaucimobilis NBRC 15100.</title>
        <authorList>
            <person name="Katano-Makiyama Y."/>
            <person name="Hosoyama A."/>
            <person name="Hashimoto M."/>
            <person name="Hosoyama Y."/>
            <person name="Noguchi M."/>
            <person name="Numata M."/>
            <person name="Tsuchikane K."/>
            <person name="Hirakata S."/>
            <person name="Uohara A."/>
            <person name="Shimodaira J."/>
            <person name="Ohji S."/>
            <person name="Ichikawa N."/>
            <person name="Kimura A."/>
            <person name="Yamazoe A."/>
            <person name="Fujita N."/>
        </authorList>
    </citation>
    <scope>NUCLEOTIDE SEQUENCE [LARGE SCALE GENOMIC DNA]</scope>
    <source>
        <strain evidence="2 3">NBRC 15100</strain>
    </source>
</reference>
<keyword evidence="3" id="KW-1185">Reference proteome</keyword>
<dbReference type="RefSeq" id="WP_042486615.1">
    <property type="nucleotide sequence ID" value="NZ_BBPI01000039.1"/>
</dbReference>
<comment type="caution">
    <text evidence="2">The sequence shown here is derived from an EMBL/GenBank/DDBJ whole genome shotgun (WGS) entry which is preliminary data.</text>
</comment>
<dbReference type="OrthoDB" id="7432148at2"/>
<dbReference type="AlphaFoldDB" id="A0A0A1W636"/>
<sequence length="265" mass="27924">MASLRIVSGLAIGLSLAGCAARETAKVAPPPVMVPAQPQYVRAPMPAGATPGMRIPALLPDGNYATPNRSLTSAATVWHLRSGLNVAALACRGPDEGQIVTRYNTMLTVQRIELAAAEKRYSAEYQAQGGDWRDNYDDAMTRLYNFFSITPVRKTFCAAADEVLADISTASGSAFDTKAAERLDKLNAPFIAFFRAYDAWRAGTMVPVQQGVAPLSIASSAAPAIAPASAPSGRVLSSQPVPAAKPYTPPVINPPSLKVDPAAIR</sequence>
<evidence type="ECO:0008006" key="4">
    <source>
        <dbReference type="Google" id="ProtNLM"/>
    </source>
</evidence>
<evidence type="ECO:0000313" key="2">
    <source>
        <dbReference type="EMBL" id="GAM00890.1"/>
    </source>
</evidence>
<evidence type="ECO:0000256" key="1">
    <source>
        <dbReference type="SAM" id="SignalP"/>
    </source>
</evidence>
<dbReference type="eggNOG" id="ENOG503460K">
    <property type="taxonomic scope" value="Bacteria"/>
</dbReference>